<dbReference type="Gene3D" id="3.20.20.120">
    <property type="entry name" value="Enolase-like C-terminal domain"/>
    <property type="match status" value="1"/>
</dbReference>
<dbReference type="InterPro" id="IPR036849">
    <property type="entry name" value="Enolase-like_C_sf"/>
</dbReference>
<comment type="cofactor">
    <cofactor evidence="6 7">
        <name>Mg(2+)</name>
        <dbReference type="ChEBI" id="CHEBI:18420"/>
    </cofactor>
    <text evidence="6 7">Binds 1 Mg(2+) ion per subunit.</text>
</comment>
<keyword evidence="2 6" id="KW-0479">Metal-binding</keyword>
<protein>
    <recommendedName>
        <fullName evidence="7">Dipeptide epimerase</fullName>
        <ecNumber evidence="7">5.1.1.-</ecNumber>
    </recommendedName>
</protein>
<sequence>MPKAFIVKSFTISILKAPLIEPFRTAKGEHKFLENVLFEIKFQDGTIGRGEAAIASHITGETVDGSMKNLRVAGEYLIGKEACDYLKISSALHEMFPDNKAVVCALEMSLLDALTKKWNIPLYRFFGNSCKHLTTDITIVISDLARTEEASRKFYKQGFRMFKVKIGGDFDSDVKRVLIVKKFTPKAKIFLDANQGFSANETLRFLRELNHAKVFPELIEQPVPKEDWEGLKRVTRISKTPVCADESVRSIDDCVRLIREKAAQMINIKLMKFGVIHAREIAQIARANGIDLVIGSMLESGFAVSAAAHMAAGLGCFKYVDLDTPFYIKNGLNEMPQLNCRGVYDMRSAKPGIGIKIQ</sequence>
<dbReference type="Proteomes" id="UP000178187">
    <property type="component" value="Unassembled WGS sequence"/>
</dbReference>
<organism evidence="9 10">
    <name type="scientific">Candidatus Danuiimicrobium aquiferis</name>
    <dbReference type="NCBI Taxonomy" id="1801832"/>
    <lineage>
        <taxon>Bacteria</taxon>
        <taxon>Pseudomonadati</taxon>
        <taxon>Candidatus Omnitrophota</taxon>
        <taxon>Candidatus Danuiimicrobium</taxon>
    </lineage>
</organism>
<dbReference type="SUPFAM" id="SSF54826">
    <property type="entry name" value="Enolase N-terminal domain-like"/>
    <property type="match status" value="1"/>
</dbReference>
<dbReference type="SMART" id="SM00922">
    <property type="entry name" value="MR_MLE"/>
    <property type="match status" value="1"/>
</dbReference>
<dbReference type="Pfam" id="PF02746">
    <property type="entry name" value="MR_MLE_N"/>
    <property type="match status" value="1"/>
</dbReference>
<name>A0A1G1L103_9BACT</name>
<keyword evidence="4 7" id="KW-0413">Isomerase</keyword>
<evidence type="ECO:0000256" key="1">
    <source>
        <dbReference type="ARBA" id="ARBA00008031"/>
    </source>
</evidence>
<dbReference type="InterPro" id="IPR029017">
    <property type="entry name" value="Enolase-like_N"/>
</dbReference>
<dbReference type="EC" id="5.1.1.-" evidence="7"/>
<feature type="binding site" evidence="6">
    <location>
        <position position="192"/>
    </location>
    <ligand>
        <name>Mg(2+)</name>
        <dbReference type="ChEBI" id="CHEBI:18420"/>
    </ligand>
</feature>
<dbReference type="SFLD" id="SFLDS00001">
    <property type="entry name" value="Enolase"/>
    <property type="match status" value="1"/>
</dbReference>
<feature type="binding site" evidence="6">
    <location>
        <position position="220"/>
    </location>
    <ligand>
        <name>Mg(2+)</name>
        <dbReference type="ChEBI" id="CHEBI:18420"/>
    </ligand>
</feature>
<dbReference type="SFLD" id="SFLDG00180">
    <property type="entry name" value="muconate_cycloisomerase"/>
    <property type="match status" value="1"/>
</dbReference>
<dbReference type="InterPro" id="IPR034603">
    <property type="entry name" value="Dipeptide_epimerase"/>
</dbReference>
<dbReference type="Pfam" id="PF13378">
    <property type="entry name" value="MR_MLE_C"/>
    <property type="match status" value="1"/>
</dbReference>
<dbReference type="PANTHER" id="PTHR48073">
    <property type="entry name" value="O-SUCCINYLBENZOATE SYNTHASE-RELATED"/>
    <property type="match status" value="1"/>
</dbReference>
<dbReference type="SUPFAM" id="SSF51604">
    <property type="entry name" value="Enolase C-terminal domain-like"/>
    <property type="match status" value="1"/>
</dbReference>
<evidence type="ECO:0000256" key="2">
    <source>
        <dbReference type="ARBA" id="ARBA00022723"/>
    </source>
</evidence>
<evidence type="ECO:0000313" key="10">
    <source>
        <dbReference type="Proteomes" id="UP000178187"/>
    </source>
</evidence>
<evidence type="ECO:0000313" key="9">
    <source>
        <dbReference type="EMBL" id="OGW98830.1"/>
    </source>
</evidence>
<dbReference type="GO" id="GO:0016855">
    <property type="term" value="F:racemase and epimerase activity, acting on amino acids and derivatives"/>
    <property type="evidence" value="ECO:0007669"/>
    <property type="project" value="UniProtKB-UniRule"/>
</dbReference>
<dbReference type="GO" id="GO:0046872">
    <property type="term" value="F:metal ion binding"/>
    <property type="evidence" value="ECO:0007669"/>
    <property type="project" value="UniProtKB-KW"/>
</dbReference>
<gene>
    <name evidence="9" type="ORF">A3G33_10300</name>
</gene>
<evidence type="ECO:0000256" key="5">
    <source>
        <dbReference type="PIRSR" id="PIRSR634603-1"/>
    </source>
</evidence>
<dbReference type="EMBL" id="MHFR01000024">
    <property type="protein sequence ID" value="OGW98830.1"/>
    <property type="molecule type" value="Genomic_DNA"/>
</dbReference>
<dbReference type="PANTHER" id="PTHR48073:SF2">
    <property type="entry name" value="O-SUCCINYLBENZOATE SYNTHASE"/>
    <property type="match status" value="1"/>
</dbReference>
<evidence type="ECO:0000256" key="3">
    <source>
        <dbReference type="ARBA" id="ARBA00022842"/>
    </source>
</evidence>
<evidence type="ECO:0000256" key="4">
    <source>
        <dbReference type="ARBA" id="ARBA00023235"/>
    </source>
</evidence>
<comment type="similarity">
    <text evidence="1 7">Belongs to the mandelate racemase/muconate lactonizing enzyme family.</text>
</comment>
<feature type="active site" description="Proton acceptor; specific for (S)-substrate epimerization" evidence="5">
    <location>
        <position position="269"/>
    </location>
</feature>
<dbReference type="SFLD" id="SFLDF00009">
    <property type="entry name" value="o-succinylbenzoate_synthase"/>
    <property type="match status" value="1"/>
</dbReference>
<proteinExistence type="inferred from homology"/>
<comment type="caution">
    <text evidence="9">The sequence shown here is derived from an EMBL/GenBank/DDBJ whole genome shotgun (WGS) entry which is preliminary data.</text>
</comment>
<feature type="binding site" evidence="6">
    <location>
        <position position="245"/>
    </location>
    <ligand>
        <name>Mg(2+)</name>
        <dbReference type="ChEBI" id="CHEBI:18420"/>
    </ligand>
</feature>
<dbReference type="CDD" id="cd03319">
    <property type="entry name" value="L-Ala-DL-Glu_epimerase"/>
    <property type="match status" value="1"/>
</dbReference>
<dbReference type="GO" id="GO:0006518">
    <property type="term" value="P:peptide metabolic process"/>
    <property type="evidence" value="ECO:0007669"/>
    <property type="project" value="UniProtKB-ARBA"/>
</dbReference>
<accession>A0A1G1L103</accession>
<feature type="active site" description="Proton acceptor; specific for (R)-substrate epimerization" evidence="5">
    <location>
        <position position="165"/>
    </location>
</feature>
<dbReference type="Gene3D" id="3.30.390.10">
    <property type="entry name" value="Enolase-like, N-terminal domain"/>
    <property type="match status" value="1"/>
</dbReference>
<dbReference type="InterPro" id="IPR013341">
    <property type="entry name" value="Mandelate_racemase_N_dom"/>
</dbReference>
<evidence type="ECO:0000259" key="8">
    <source>
        <dbReference type="SMART" id="SM00922"/>
    </source>
</evidence>
<evidence type="ECO:0000256" key="7">
    <source>
        <dbReference type="RuleBase" id="RU366006"/>
    </source>
</evidence>
<keyword evidence="3 6" id="KW-0460">Magnesium</keyword>
<dbReference type="InterPro" id="IPR029065">
    <property type="entry name" value="Enolase_C-like"/>
</dbReference>
<reference evidence="9 10" key="1">
    <citation type="journal article" date="2016" name="Nat. Commun.">
        <title>Thousands of microbial genomes shed light on interconnected biogeochemical processes in an aquifer system.</title>
        <authorList>
            <person name="Anantharaman K."/>
            <person name="Brown C.T."/>
            <person name="Hug L.A."/>
            <person name="Sharon I."/>
            <person name="Castelle C.J."/>
            <person name="Probst A.J."/>
            <person name="Thomas B.C."/>
            <person name="Singh A."/>
            <person name="Wilkins M.J."/>
            <person name="Karaoz U."/>
            <person name="Brodie E.L."/>
            <person name="Williams K.H."/>
            <person name="Hubbard S.S."/>
            <person name="Banfield J.F."/>
        </authorList>
    </citation>
    <scope>NUCLEOTIDE SEQUENCE [LARGE SCALE GENOMIC DNA]</scope>
</reference>
<feature type="domain" description="Mandelate racemase/muconate lactonizing enzyme C-terminal" evidence="8">
    <location>
        <begin position="144"/>
        <end position="241"/>
    </location>
</feature>
<evidence type="ECO:0000256" key="6">
    <source>
        <dbReference type="PIRSR" id="PIRSR634603-3"/>
    </source>
</evidence>
<dbReference type="InterPro" id="IPR013342">
    <property type="entry name" value="Mandelate_racemase_C"/>
</dbReference>
<dbReference type="AlphaFoldDB" id="A0A1G1L103"/>